<dbReference type="EMBL" id="WJNG01000014">
    <property type="protein sequence ID" value="MRH44183.1"/>
    <property type="molecule type" value="Genomic_DNA"/>
</dbReference>
<comment type="caution">
    <text evidence="1">The sequence shown here is derived from an EMBL/GenBank/DDBJ whole genome shotgun (WGS) entry which is preliminary data.</text>
</comment>
<dbReference type="InterPro" id="IPR024496">
    <property type="entry name" value="Spore_germ_GerPE"/>
</dbReference>
<reference evidence="1" key="1">
    <citation type="submission" date="2019-11" db="EMBL/GenBank/DDBJ databases">
        <authorList>
            <person name="Li J."/>
        </authorList>
    </citation>
    <scope>NUCLEOTIDE SEQUENCE</scope>
    <source>
        <strain evidence="1">B6B</strain>
    </source>
</reference>
<organism evidence="1 2">
    <name type="scientific">Aquibacillus halophilus</name>
    <dbReference type="NCBI Taxonomy" id="930132"/>
    <lineage>
        <taxon>Bacteria</taxon>
        <taxon>Bacillati</taxon>
        <taxon>Bacillota</taxon>
        <taxon>Bacilli</taxon>
        <taxon>Bacillales</taxon>
        <taxon>Bacillaceae</taxon>
        <taxon>Aquibacillus</taxon>
    </lineage>
</organism>
<dbReference type="Pfam" id="PF10970">
    <property type="entry name" value="GerPE"/>
    <property type="match status" value="1"/>
</dbReference>
<dbReference type="OrthoDB" id="2599887at2"/>
<evidence type="ECO:0000313" key="1">
    <source>
        <dbReference type="EMBL" id="MRH44183.1"/>
    </source>
</evidence>
<protein>
    <submittedName>
        <fullName evidence="1">Spore germination protein GerPE</fullName>
    </submittedName>
</protein>
<proteinExistence type="predicted"/>
<sequence length="130" mass="14622">MDKRVAHIGKTRINSIAYSSMFEIGDANTFTPTSRVIAVQKEGGVETDEGFEFDQYELFSQEPSNVPDSLTVQQKNYHHNPNIHVENIDVKGISASSIAQLGSLNHIDSVSRIKHIRILEKEQNQNDLIE</sequence>
<gene>
    <name evidence="1" type="ORF">GH741_16190</name>
</gene>
<dbReference type="Proteomes" id="UP000799092">
    <property type="component" value="Unassembled WGS sequence"/>
</dbReference>
<name>A0A6A8DEW1_9BACI</name>
<dbReference type="RefSeq" id="WP_153737792.1">
    <property type="nucleotide sequence ID" value="NZ_WJNG01000014.1"/>
</dbReference>
<dbReference type="AlphaFoldDB" id="A0A6A8DEW1"/>
<keyword evidence="2" id="KW-1185">Reference proteome</keyword>
<evidence type="ECO:0000313" key="2">
    <source>
        <dbReference type="Proteomes" id="UP000799092"/>
    </source>
</evidence>
<accession>A0A6A8DEW1</accession>